<dbReference type="Proteomes" id="UP000095380">
    <property type="component" value="Unassembled WGS sequence"/>
</dbReference>
<dbReference type="EMBL" id="CYYM01000006">
    <property type="protein sequence ID" value="CUO09071.1"/>
    <property type="molecule type" value="Genomic_DNA"/>
</dbReference>
<gene>
    <name evidence="2" type="ORF">ERS852408_01473</name>
</gene>
<accession>A0A174C6C9</accession>
<protein>
    <submittedName>
        <fullName evidence="2">Uncharacterized protein</fullName>
    </submittedName>
</protein>
<evidence type="ECO:0000256" key="1">
    <source>
        <dbReference type="SAM" id="MobiDB-lite"/>
    </source>
</evidence>
<proteinExistence type="predicted"/>
<evidence type="ECO:0000313" key="3">
    <source>
        <dbReference type="Proteomes" id="UP000095380"/>
    </source>
</evidence>
<feature type="region of interest" description="Disordered" evidence="1">
    <location>
        <begin position="82"/>
        <end position="101"/>
    </location>
</feature>
<sequence length="375" mass="42749">MFGKRCSLCGGKLNSSGICTECGLDNSKSDKNYRINRSDCDGMPLTHVHEEKEKYRPDRKADHREINHKETNHKKRDYGKQGYRMNESDMTGKKRRKHVQTPDITNRRRPLKIVILAIIVIAVLGNLYEEHKYDIEYAIGDAVQGVFQDTGDQKTNDTDETDYDHYQYVTREIPKEGERADYELSSGNYVAGVEIPEGIYTVTPKDDYDTVQIDDPENSIYLYEYTEGKKDKIEDIRLYKGAHLTLNCRTTVKLHTDNAQDVEAMETAGQSNPLTESVDIKGQKTLTAGRDLEPGIYDLSRVSGAGNVDVIIYSDEQEEINSWSQCLSEDGIDGETFHYLVIPENATMEVSEDLKIRLTPSEQIASTDYYGFYNR</sequence>
<reference evidence="2 3" key="1">
    <citation type="submission" date="2015-09" db="EMBL/GenBank/DDBJ databases">
        <authorList>
            <consortium name="Pathogen Informatics"/>
        </authorList>
    </citation>
    <scope>NUCLEOTIDE SEQUENCE [LARGE SCALE GENOMIC DNA]</scope>
    <source>
        <strain evidence="2 3">2789STDY5608851</strain>
    </source>
</reference>
<dbReference type="AlphaFoldDB" id="A0A174C6C9"/>
<evidence type="ECO:0000313" key="2">
    <source>
        <dbReference type="EMBL" id="CUO09071.1"/>
    </source>
</evidence>
<name>A0A174C6C9_9FIRM</name>
<dbReference type="RefSeq" id="WP_055194600.1">
    <property type="nucleotide sequence ID" value="NZ_CYYM01000006.1"/>
</dbReference>
<organism evidence="2 3">
    <name type="scientific">Dorea longicatena</name>
    <dbReference type="NCBI Taxonomy" id="88431"/>
    <lineage>
        <taxon>Bacteria</taxon>
        <taxon>Bacillati</taxon>
        <taxon>Bacillota</taxon>
        <taxon>Clostridia</taxon>
        <taxon>Lachnospirales</taxon>
        <taxon>Lachnospiraceae</taxon>
        <taxon>Dorea</taxon>
    </lineage>
</organism>